<proteinExistence type="predicted"/>
<accession>A0ABN2W612</accession>
<name>A0ABN2W612_9ACTN</name>
<protein>
    <recommendedName>
        <fullName evidence="3">SUKH-4 immunity protein of toxin-antitoxin system</fullName>
    </recommendedName>
</protein>
<organism evidence="1 2">
    <name type="scientific">Kitasatospora saccharophila</name>
    <dbReference type="NCBI Taxonomy" id="407973"/>
    <lineage>
        <taxon>Bacteria</taxon>
        <taxon>Bacillati</taxon>
        <taxon>Actinomycetota</taxon>
        <taxon>Actinomycetes</taxon>
        <taxon>Kitasatosporales</taxon>
        <taxon>Streptomycetaceae</taxon>
        <taxon>Kitasatospora</taxon>
    </lineage>
</organism>
<dbReference type="RefSeq" id="WP_344549741.1">
    <property type="nucleotide sequence ID" value="NZ_BAAANS010000001.1"/>
</dbReference>
<gene>
    <name evidence="1" type="ORF">GCM10009759_02280</name>
</gene>
<dbReference type="Proteomes" id="UP001500897">
    <property type="component" value="Unassembled WGS sequence"/>
</dbReference>
<dbReference type="Pfam" id="PF14435">
    <property type="entry name" value="SUKH-4"/>
    <property type="match status" value="1"/>
</dbReference>
<keyword evidence="2" id="KW-1185">Reference proteome</keyword>
<reference evidence="1 2" key="1">
    <citation type="journal article" date="2019" name="Int. J. Syst. Evol. Microbiol.">
        <title>The Global Catalogue of Microorganisms (GCM) 10K type strain sequencing project: providing services to taxonomists for standard genome sequencing and annotation.</title>
        <authorList>
            <consortium name="The Broad Institute Genomics Platform"/>
            <consortium name="The Broad Institute Genome Sequencing Center for Infectious Disease"/>
            <person name="Wu L."/>
            <person name="Ma J."/>
        </authorList>
    </citation>
    <scope>NUCLEOTIDE SEQUENCE [LARGE SCALE GENOMIC DNA]</scope>
    <source>
        <strain evidence="1 2">JCM 14559</strain>
    </source>
</reference>
<evidence type="ECO:0008006" key="3">
    <source>
        <dbReference type="Google" id="ProtNLM"/>
    </source>
</evidence>
<evidence type="ECO:0000313" key="1">
    <source>
        <dbReference type="EMBL" id="GAA2083815.1"/>
    </source>
</evidence>
<sequence length="187" mass="20645">MLVSIDWRAVAEEVPAGGMLRLRPDAAARIWPDDGAGARFAATTGVPYSDGLFRILAALAERDPASPPTAFVEDADPAPVDTPHGRLQPLGELYRADVFVHLGDGTIWVADPDSDVEYELAHRDVSSLSYLVYKIAAERPTPEERPTPHDWADVEEIIREDATAWDELPFRAGARFWAAYLDSYPML</sequence>
<dbReference type="InterPro" id="IPR025851">
    <property type="entry name" value="SUKH-4"/>
</dbReference>
<evidence type="ECO:0000313" key="2">
    <source>
        <dbReference type="Proteomes" id="UP001500897"/>
    </source>
</evidence>
<comment type="caution">
    <text evidence="1">The sequence shown here is derived from an EMBL/GenBank/DDBJ whole genome shotgun (WGS) entry which is preliminary data.</text>
</comment>
<dbReference type="EMBL" id="BAAANS010000001">
    <property type="protein sequence ID" value="GAA2083815.1"/>
    <property type="molecule type" value="Genomic_DNA"/>
</dbReference>